<dbReference type="Gene3D" id="2.130.10.10">
    <property type="entry name" value="YVTN repeat-like/Quinoprotein amine dehydrogenase"/>
    <property type="match status" value="1"/>
</dbReference>
<dbReference type="PANTHER" id="PTHR30344:SF1">
    <property type="entry name" value="6-PHOSPHOGLUCONOLACTONASE"/>
    <property type="match status" value="1"/>
</dbReference>
<evidence type="ECO:0000313" key="3">
    <source>
        <dbReference type="EMBL" id="MFB9751016.1"/>
    </source>
</evidence>
<accession>A0ABV5VRW5</accession>
<dbReference type="SUPFAM" id="SSF51004">
    <property type="entry name" value="C-terminal (heme d1) domain of cytochrome cd1-nitrite reductase"/>
    <property type="match status" value="1"/>
</dbReference>
<feature type="compositionally biased region" description="Basic and acidic residues" evidence="2">
    <location>
        <begin position="141"/>
        <end position="157"/>
    </location>
</feature>
<dbReference type="PANTHER" id="PTHR30344">
    <property type="entry name" value="6-PHOSPHOGLUCONOLACTONASE-RELATED"/>
    <property type="match status" value="1"/>
</dbReference>
<dbReference type="InterPro" id="IPR019405">
    <property type="entry name" value="Lactonase_7-beta_prop"/>
</dbReference>
<reference evidence="3 4" key="1">
    <citation type="submission" date="2024-09" db="EMBL/GenBank/DDBJ databases">
        <authorList>
            <person name="Sun Q."/>
            <person name="Mori K."/>
        </authorList>
    </citation>
    <scope>NUCLEOTIDE SEQUENCE [LARGE SCALE GENOMIC DNA]</scope>
    <source>
        <strain evidence="3 4">JCM 12520</strain>
    </source>
</reference>
<dbReference type="EMBL" id="JBHMAG010000004">
    <property type="protein sequence ID" value="MFB9751016.1"/>
    <property type="molecule type" value="Genomic_DNA"/>
</dbReference>
<protein>
    <submittedName>
        <fullName evidence="3">Lactonase family protein</fullName>
    </submittedName>
</protein>
<sequence length="365" mass="39508">MAQDSQGYMLVFVGSYAEAANDGVYVYRMDKESGALTPLDRAAGLQNPTFLSLDADRLRLHAIAERFVDGQRQGAAVSFAIDPVSGKLTELSRSGTVNTTTCHIQRDGTNCYFAVASYSGGQVGLLASGENGTVGELLDAKRHEGSSVDPERQDRPHPHSVFFSPDNRFAFVPDLGMDRIRGYRLLADEGRLEFHGDTSVPPGAGPRHLAFHPSGRFVYVINELDSTVASFRYEAEEGILQPLEVVSTLPEGFAGESACAEVQVSPDGNYLYGSNRGHDSIVVYAIDAGTGKLRTVEHVSTRGGHPRHFSLSLEGDFLLAANRDSDNVVVFKVDKATGRLEYTGVTVEASKPVCVKMAWFSAPQQ</sequence>
<comment type="similarity">
    <text evidence="1">Belongs to the cycloisomerase 2 family.</text>
</comment>
<name>A0ABV5VRW5_9BACL</name>
<organism evidence="3 4">
    <name type="scientific">Paenibacillus hodogayensis</name>
    <dbReference type="NCBI Taxonomy" id="279208"/>
    <lineage>
        <taxon>Bacteria</taxon>
        <taxon>Bacillati</taxon>
        <taxon>Bacillota</taxon>
        <taxon>Bacilli</taxon>
        <taxon>Bacillales</taxon>
        <taxon>Paenibacillaceae</taxon>
        <taxon>Paenibacillus</taxon>
    </lineage>
</organism>
<gene>
    <name evidence="3" type="ORF">ACFFNY_05445</name>
</gene>
<dbReference type="Pfam" id="PF10282">
    <property type="entry name" value="Lactonase"/>
    <property type="match status" value="1"/>
</dbReference>
<feature type="region of interest" description="Disordered" evidence="2">
    <location>
        <begin position="141"/>
        <end position="161"/>
    </location>
</feature>
<dbReference type="InterPro" id="IPR011048">
    <property type="entry name" value="Haem_d1_sf"/>
</dbReference>
<evidence type="ECO:0000256" key="1">
    <source>
        <dbReference type="ARBA" id="ARBA00005564"/>
    </source>
</evidence>
<keyword evidence="4" id="KW-1185">Reference proteome</keyword>
<comment type="caution">
    <text evidence="3">The sequence shown here is derived from an EMBL/GenBank/DDBJ whole genome shotgun (WGS) entry which is preliminary data.</text>
</comment>
<proteinExistence type="inferred from homology"/>
<dbReference type="Proteomes" id="UP001589619">
    <property type="component" value="Unassembled WGS sequence"/>
</dbReference>
<evidence type="ECO:0000313" key="4">
    <source>
        <dbReference type="Proteomes" id="UP001589619"/>
    </source>
</evidence>
<evidence type="ECO:0000256" key="2">
    <source>
        <dbReference type="SAM" id="MobiDB-lite"/>
    </source>
</evidence>
<dbReference type="InterPro" id="IPR050282">
    <property type="entry name" value="Cycloisomerase_2"/>
</dbReference>
<dbReference type="RefSeq" id="WP_344905659.1">
    <property type="nucleotide sequence ID" value="NZ_BAAAYO010000002.1"/>
</dbReference>
<dbReference type="InterPro" id="IPR015943">
    <property type="entry name" value="WD40/YVTN_repeat-like_dom_sf"/>
</dbReference>